<evidence type="ECO:0000313" key="2">
    <source>
        <dbReference type="Proteomes" id="UP000603227"/>
    </source>
</evidence>
<dbReference type="EMBL" id="BNAT01000014">
    <property type="protein sequence ID" value="GHE27954.1"/>
    <property type="molecule type" value="Genomic_DNA"/>
</dbReference>
<gene>
    <name evidence="1" type="ORF">GCM10017771_42950</name>
</gene>
<keyword evidence="2" id="KW-1185">Reference proteome</keyword>
<organism evidence="1 2">
    <name type="scientific">Streptomyces capitiformicae</name>
    <dbReference type="NCBI Taxonomy" id="2014920"/>
    <lineage>
        <taxon>Bacteria</taxon>
        <taxon>Bacillati</taxon>
        <taxon>Actinomycetota</taxon>
        <taxon>Actinomycetes</taxon>
        <taxon>Kitasatosporales</taxon>
        <taxon>Streptomycetaceae</taxon>
        <taxon>Streptomyces</taxon>
    </lineage>
</organism>
<reference evidence="1" key="1">
    <citation type="journal article" date="2014" name="Int. J. Syst. Evol. Microbiol.">
        <title>Complete genome sequence of Corynebacterium casei LMG S-19264T (=DSM 44701T), isolated from a smear-ripened cheese.</title>
        <authorList>
            <consortium name="US DOE Joint Genome Institute (JGI-PGF)"/>
            <person name="Walter F."/>
            <person name="Albersmeier A."/>
            <person name="Kalinowski J."/>
            <person name="Ruckert C."/>
        </authorList>
    </citation>
    <scope>NUCLEOTIDE SEQUENCE</scope>
    <source>
        <strain evidence="1">CGMCC 4.7403</strain>
    </source>
</reference>
<proteinExistence type="predicted"/>
<comment type="caution">
    <text evidence="1">The sequence shown here is derived from an EMBL/GenBank/DDBJ whole genome shotgun (WGS) entry which is preliminary data.</text>
</comment>
<protein>
    <submittedName>
        <fullName evidence="1">Uncharacterized protein</fullName>
    </submittedName>
</protein>
<accession>A0A918YXJ6</accession>
<evidence type="ECO:0000313" key="1">
    <source>
        <dbReference type="EMBL" id="GHE27954.1"/>
    </source>
</evidence>
<sequence>MQRRFEDAVGARGAAVALAAVAGQGVEGGDPDPGVRVVGHGDEFVHGVGVDEVVEEAAAAFADGWVLVAEAGADGVQRVLAAPSSSW</sequence>
<dbReference type="AlphaFoldDB" id="A0A918YXJ6"/>
<dbReference type="Proteomes" id="UP000603227">
    <property type="component" value="Unassembled WGS sequence"/>
</dbReference>
<reference evidence="1" key="2">
    <citation type="submission" date="2020-09" db="EMBL/GenBank/DDBJ databases">
        <authorList>
            <person name="Sun Q."/>
            <person name="Zhou Y."/>
        </authorList>
    </citation>
    <scope>NUCLEOTIDE SEQUENCE</scope>
    <source>
        <strain evidence="1">CGMCC 4.7403</strain>
    </source>
</reference>
<name>A0A918YXJ6_9ACTN</name>